<comment type="caution">
    <text evidence="10">Lacks conserved residue(s) required for the propagation of feature annotation.</text>
</comment>
<keyword evidence="6 10" id="KW-0346">Stress response</keyword>
<keyword evidence="7 10" id="KW-0143">Chaperone</keyword>
<feature type="binding site" evidence="11">
    <location>
        <position position="335"/>
    </location>
    <ligand>
        <name>ATP</name>
        <dbReference type="ChEBI" id="CHEBI:30616"/>
    </ligand>
</feature>
<feature type="binding site" evidence="11">
    <location>
        <position position="83"/>
    </location>
    <ligand>
        <name>ATP</name>
        <dbReference type="ChEBI" id="CHEBI:30616"/>
    </ligand>
</feature>
<gene>
    <name evidence="10" type="primary">htpG</name>
    <name evidence="13" type="ORF">GGD88_000586</name>
</gene>
<feature type="binding site" evidence="11">
    <location>
        <position position="88"/>
    </location>
    <ligand>
        <name>ATP</name>
        <dbReference type="ChEBI" id="CHEBI:30616"/>
    </ligand>
</feature>
<proteinExistence type="inferred from homology"/>
<dbReference type="SUPFAM" id="SSF54211">
    <property type="entry name" value="Ribosomal protein S5 domain 2-like"/>
    <property type="match status" value="1"/>
</dbReference>
<dbReference type="InterPro" id="IPR003594">
    <property type="entry name" value="HATPase_dom"/>
</dbReference>
<evidence type="ECO:0000256" key="8">
    <source>
        <dbReference type="ARBA" id="ARBA00058590"/>
    </source>
</evidence>
<feature type="domain" description="Histidine kinase/HSP90-like ATPase" evidence="12">
    <location>
        <begin position="30"/>
        <end position="186"/>
    </location>
</feature>
<evidence type="ECO:0000256" key="5">
    <source>
        <dbReference type="ARBA" id="ARBA00022840"/>
    </source>
</evidence>
<comment type="similarity">
    <text evidence="2 10">Belongs to the heat shock protein 90 family.</text>
</comment>
<evidence type="ECO:0000256" key="2">
    <source>
        <dbReference type="ARBA" id="ARBA00008239"/>
    </source>
</evidence>
<evidence type="ECO:0000256" key="1">
    <source>
        <dbReference type="ARBA" id="ARBA00004496"/>
    </source>
</evidence>
<comment type="function">
    <text evidence="8 10">Molecular chaperone. Has ATPase activity.</text>
</comment>
<keyword evidence="4 10" id="KW-0547">Nucleotide-binding</keyword>
<dbReference type="SUPFAM" id="SSF55874">
    <property type="entry name" value="ATPase domain of HSP90 chaperone/DNA topoisomerase II/histidine kinase"/>
    <property type="match status" value="1"/>
</dbReference>
<dbReference type="EMBL" id="JACIGI010000003">
    <property type="protein sequence ID" value="MBB4284875.1"/>
    <property type="molecule type" value="Genomic_DNA"/>
</dbReference>
<dbReference type="FunFam" id="3.30.565.10:FF:000009">
    <property type="entry name" value="Molecular chaperone HtpG"/>
    <property type="match status" value="1"/>
</dbReference>
<dbReference type="FunFam" id="3.30.230.80:FF:000002">
    <property type="entry name" value="Molecular chaperone HtpG"/>
    <property type="match status" value="1"/>
</dbReference>
<dbReference type="Gene3D" id="3.40.50.11260">
    <property type="match status" value="1"/>
</dbReference>
<dbReference type="RefSeq" id="WP_184431518.1">
    <property type="nucleotide sequence ID" value="NZ_JACIGI010000003.1"/>
</dbReference>
<evidence type="ECO:0000259" key="12">
    <source>
        <dbReference type="SMART" id="SM00387"/>
    </source>
</evidence>
<dbReference type="Pfam" id="PF13589">
    <property type="entry name" value="HATPase_c_3"/>
    <property type="match status" value="1"/>
</dbReference>
<feature type="binding site" evidence="11">
    <location>
        <position position="96"/>
    </location>
    <ligand>
        <name>ATP</name>
        <dbReference type="ChEBI" id="CHEBI:30616"/>
    </ligand>
</feature>
<accession>A0A7W6RY55</accession>
<feature type="binding site" evidence="11">
    <location>
        <position position="176"/>
    </location>
    <ligand>
        <name>ATP</name>
        <dbReference type="ChEBI" id="CHEBI:30616"/>
    </ligand>
</feature>
<evidence type="ECO:0000256" key="4">
    <source>
        <dbReference type="ARBA" id="ARBA00022741"/>
    </source>
</evidence>
<dbReference type="Gene3D" id="1.20.120.790">
    <property type="entry name" value="Heat shock protein 90, C-terminal domain"/>
    <property type="match status" value="1"/>
</dbReference>
<dbReference type="Gene3D" id="3.30.230.80">
    <property type="match status" value="1"/>
</dbReference>
<feature type="binding site" evidence="11">
    <location>
        <begin position="126"/>
        <end position="131"/>
    </location>
    <ligand>
        <name>ATP</name>
        <dbReference type="ChEBI" id="CHEBI:30616"/>
    </ligand>
</feature>
<dbReference type="PRINTS" id="PR00775">
    <property type="entry name" value="HEATSHOCK90"/>
</dbReference>
<dbReference type="NCBIfam" id="NF003555">
    <property type="entry name" value="PRK05218.1"/>
    <property type="match status" value="1"/>
</dbReference>
<dbReference type="InterPro" id="IPR001404">
    <property type="entry name" value="Hsp90_fam"/>
</dbReference>
<comment type="caution">
    <text evidence="13">The sequence shown here is derived from an EMBL/GenBank/DDBJ whole genome shotgun (WGS) entry which is preliminary data.</text>
</comment>
<feature type="region of interest" description="A; substrate-binding" evidence="10">
    <location>
        <begin position="1"/>
        <end position="335"/>
    </location>
</feature>
<dbReference type="AlphaFoldDB" id="A0A7W6RY55"/>
<evidence type="ECO:0000256" key="3">
    <source>
        <dbReference type="ARBA" id="ARBA00022490"/>
    </source>
</evidence>
<comment type="subcellular location">
    <subcellularLocation>
        <location evidence="1 10">Cytoplasm</location>
    </subcellularLocation>
</comment>
<dbReference type="PIRSF" id="PIRSF002583">
    <property type="entry name" value="Hsp90"/>
    <property type="match status" value="1"/>
</dbReference>
<keyword evidence="3 10" id="KW-0963">Cytoplasm</keyword>
<reference evidence="13 14" key="1">
    <citation type="submission" date="2020-08" db="EMBL/GenBank/DDBJ databases">
        <title>Genome sequencing of Purple Non-Sulfur Bacteria from various extreme environments.</title>
        <authorList>
            <person name="Mayer M."/>
        </authorList>
    </citation>
    <scope>NUCLEOTIDE SEQUENCE [LARGE SCALE GENOMIC DNA]</scope>
    <source>
        <strain evidence="13 14">JA135</strain>
    </source>
</reference>
<dbReference type="HAMAP" id="MF_00505">
    <property type="entry name" value="HSP90"/>
    <property type="match status" value="1"/>
</dbReference>
<feature type="binding site" evidence="11">
    <location>
        <position position="37"/>
    </location>
    <ligand>
        <name>ATP</name>
        <dbReference type="ChEBI" id="CHEBI:30616"/>
    </ligand>
</feature>
<dbReference type="GO" id="GO:0140662">
    <property type="term" value="F:ATP-dependent protein folding chaperone"/>
    <property type="evidence" value="ECO:0007669"/>
    <property type="project" value="InterPro"/>
</dbReference>
<organism evidence="13 14">
    <name type="scientific">Roseospira goensis</name>
    <dbReference type="NCBI Taxonomy" id="391922"/>
    <lineage>
        <taxon>Bacteria</taxon>
        <taxon>Pseudomonadati</taxon>
        <taxon>Pseudomonadota</taxon>
        <taxon>Alphaproteobacteria</taxon>
        <taxon>Rhodospirillales</taxon>
        <taxon>Rhodospirillaceae</taxon>
        <taxon>Roseospira</taxon>
    </lineage>
</organism>
<evidence type="ECO:0000256" key="9">
    <source>
        <dbReference type="ARBA" id="ARBA00070675"/>
    </source>
</evidence>
<evidence type="ECO:0000256" key="6">
    <source>
        <dbReference type="ARBA" id="ARBA00023016"/>
    </source>
</evidence>
<evidence type="ECO:0000256" key="7">
    <source>
        <dbReference type="ARBA" id="ARBA00023186"/>
    </source>
</evidence>
<sequence>MTIEKTEERLSFQAEVTKLLDIVVHSLYSDRQIFLRELISNASDACDKLRYEALTNPGLREDAGAFRITLRVDAEARTIEVADNGIGMNRDELIDNLGTIARSGTEAFMQQLAASDRKGDASLIGQFGVGFYSSFMVAERVEVFSRRAGEPQGWHWASDGGGAFTIGEAEVAQPGTRIVLHLREDAKEFLETWRLTSTVKTYSDHIAIPVVLLGTDDEGQPTEETLNAASALWTRPRSEITDEQYKEFYHHVAHAFDDPWHTLHFKAEGAIEYTGLLFIPSQKPFDLFQPERKTHVKLYVNRVFITDDAPDVLPSYLRFVRGIVDSSDLPLNVSREMLQHNPVLRKIQGGLVKRLLGDLKKRAEAADDYATFWEAFGPVLKEGIYEDFERRSDLLELARFRSSTTEGWVSLADYAARMKTGQEAIYYITGDDPEVLKRSPQLEGFRAKGVEVLLLTDPVDEFWINAVPSYQDTPLKSAAAGATGLEAVTDAEAETEAAPKDETAPADQIEALTTALKAALGDAVKEVRPSSRLKESAVCLVSEEGDMSLHLERMLKQAGQDMGRKSTRIMEVNPSHPLIKGMAARAAAGGGDTAEHMADLAQLLLDQALIVEGEAPSDPVAFARRLSAVMAGTV</sequence>
<dbReference type="InterPro" id="IPR036890">
    <property type="entry name" value="HATPase_C_sf"/>
</dbReference>
<feature type="region of interest" description="C" evidence="10">
    <location>
        <begin position="554"/>
        <end position="634"/>
    </location>
</feature>
<comment type="subunit">
    <text evidence="10">Homodimer.</text>
</comment>
<evidence type="ECO:0000256" key="11">
    <source>
        <dbReference type="PIRSR" id="PIRSR002583-1"/>
    </source>
</evidence>
<feature type="binding site" evidence="11">
    <location>
        <position position="41"/>
    </location>
    <ligand>
        <name>ATP</name>
        <dbReference type="ChEBI" id="CHEBI:30616"/>
    </ligand>
</feature>
<dbReference type="GO" id="GO:0005737">
    <property type="term" value="C:cytoplasm"/>
    <property type="evidence" value="ECO:0007669"/>
    <property type="project" value="UniProtKB-SubCell"/>
</dbReference>
<dbReference type="InterPro" id="IPR020575">
    <property type="entry name" value="Hsp90_N"/>
</dbReference>
<dbReference type="Gene3D" id="3.30.565.10">
    <property type="entry name" value="Histidine kinase-like ATPase, C-terminal domain"/>
    <property type="match status" value="1"/>
</dbReference>
<name>A0A7W6RY55_9PROT</name>
<dbReference type="GO" id="GO:0051082">
    <property type="term" value="F:unfolded protein binding"/>
    <property type="evidence" value="ECO:0007669"/>
    <property type="project" value="UniProtKB-UniRule"/>
</dbReference>
<dbReference type="InterPro" id="IPR037196">
    <property type="entry name" value="HSP90_C"/>
</dbReference>
<evidence type="ECO:0000256" key="10">
    <source>
        <dbReference type="HAMAP-Rule" id="MF_00505"/>
    </source>
</evidence>
<dbReference type="GO" id="GO:0016887">
    <property type="term" value="F:ATP hydrolysis activity"/>
    <property type="evidence" value="ECO:0007669"/>
    <property type="project" value="InterPro"/>
</dbReference>
<evidence type="ECO:0000313" key="13">
    <source>
        <dbReference type="EMBL" id="MBB4284875.1"/>
    </source>
</evidence>
<dbReference type="SUPFAM" id="SSF110942">
    <property type="entry name" value="HSP90 C-terminal domain"/>
    <property type="match status" value="1"/>
</dbReference>
<dbReference type="InterPro" id="IPR020568">
    <property type="entry name" value="Ribosomal_Su5_D2-typ_SF"/>
</dbReference>
<dbReference type="Pfam" id="PF00183">
    <property type="entry name" value="HSP90"/>
    <property type="match status" value="1"/>
</dbReference>
<dbReference type="PANTHER" id="PTHR11528">
    <property type="entry name" value="HEAT SHOCK PROTEIN 90 FAMILY MEMBER"/>
    <property type="match status" value="1"/>
</dbReference>
<protein>
    <recommendedName>
        <fullName evidence="9 10">Chaperone protein HtpG</fullName>
    </recommendedName>
    <alternativeName>
        <fullName evidence="10">Heat shock protein HtpG</fullName>
    </alternativeName>
    <alternativeName>
        <fullName evidence="10">High temperature protein G</fullName>
    </alternativeName>
</protein>
<dbReference type="CDD" id="cd16927">
    <property type="entry name" value="HATPase_Hsp90-like"/>
    <property type="match status" value="1"/>
</dbReference>
<dbReference type="SMART" id="SM00387">
    <property type="entry name" value="HATPase_c"/>
    <property type="match status" value="1"/>
</dbReference>
<dbReference type="GO" id="GO:0005524">
    <property type="term" value="F:ATP binding"/>
    <property type="evidence" value="ECO:0007669"/>
    <property type="project" value="UniProtKB-UniRule"/>
</dbReference>
<keyword evidence="5 10" id="KW-0067">ATP-binding</keyword>
<feature type="binding site" evidence="11">
    <location>
        <begin position="103"/>
        <end position="104"/>
    </location>
    <ligand>
        <name>ATP</name>
        <dbReference type="ChEBI" id="CHEBI:30616"/>
    </ligand>
</feature>
<keyword evidence="14" id="KW-1185">Reference proteome</keyword>
<dbReference type="Proteomes" id="UP000555728">
    <property type="component" value="Unassembled WGS sequence"/>
</dbReference>
<evidence type="ECO:0000313" key="14">
    <source>
        <dbReference type="Proteomes" id="UP000555728"/>
    </source>
</evidence>